<accession>A0AAD6AYJ3</accession>
<protein>
    <submittedName>
        <fullName evidence="1">Uncharacterized protein</fullName>
    </submittedName>
</protein>
<evidence type="ECO:0000313" key="1">
    <source>
        <dbReference type="EMBL" id="KAJ4933411.1"/>
    </source>
</evidence>
<dbReference type="Proteomes" id="UP001219934">
    <property type="component" value="Unassembled WGS sequence"/>
</dbReference>
<name>A0AAD6AYJ3_9TELE</name>
<dbReference type="AlphaFoldDB" id="A0AAD6AYJ3"/>
<dbReference type="EMBL" id="JAPTMU010000013">
    <property type="protein sequence ID" value="KAJ4933411.1"/>
    <property type="molecule type" value="Genomic_DNA"/>
</dbReference>
<feature type="non-terminal residue" evidence="1">
    <location>
        <position position="83"/>
    </location>
</feature>
<comment type="caution">
    <text evidence="1">The sequence shown here is derived from an EMBL/GenBank/DDBJ whole genome shotgun (WGS) entry which is preliminary data.</text>
</comment>
<sequence length="83" mass="8971">AHSLKATALSEAGRNDEALQEYLMCVALKPNWTKVKLQAQKVLSKVFSSVFENGNMPTPLHPLQGGVASRLIKPPASLIVQCV</sequence>
<keyword evidence="2" id="KW-1185">Reference proteome</keyword>
<organism evidence="1 2">
    <name type="scientific">Pogonophryne albipinna</name>
    <dbReference type="NCBI Taxonomy" id="1090488"/>
    <lineage>
        <taxon>Eukaryota</taxon>
        <taxon>Metazoa</taxon>
        <taxon>Chordata</taxon>
        <taxon>Craniata</taxon>
        <taxon>Vertebrata</taxon>
        <taxon>Euteleostomi</taxon>
        <taxon>Actinopterygii</taxon>
        <taxon>Neopterygii</taxon>
        <taxon>Teleostei</taxon>
        <taxon>Neoteleostei</taxon>
        <taxon>Acanthomorphata</taxon>
        <taxon>Eupercaria</taxon>
        <taxon>Perciformes</taxon>
        <taxon>Notothenioidei</taxon>
        <taxon>Pogonophryne</taxon>
    </lineage>
</organism>
<proteinExistence type="predicted"/>
<gene>
    <name evidence="1" type="ORF">JOQ06_030242</name>
</gene>
<reference evidence="1" key="1">
    <citation type="submission" date="2022-11" db="EMBL/GenBank/DDBJ databases">
        <title>Chromosome-level genome of Pogonophryne albipinna.</title>
        <authorList>
            <person name="Jo E."/>
        </authorList>
    </citation>
    <scope>NUCLEOTIDE SEQUENCE</scope>
    <source>
        <strain evidence="1">SGF0006</strain>
        <tissue evidence="1">Muscle</tissue>
    </source>
</reference>
<evidence type="ECO:0000313" key="2">
    <source>
        <dbReference type="Proteomes" id="UP001219934"/>
    </source>
</evidence>